<comment type="caution">
    <text evidence="2">The sequence shown here is derived from an EMBL/GenBank/DDBJ whole genome shotgun (WGS) entry which is preliminary data.</text>
</comment>
<sequence length="104" mass="11804">MQRHRNIARSQLIRLNRCWGLVRSHRRKTSRYLWKRGMLELGKESLPRQELKTSGSPKDALLPQASSKDEIEAKSIGTRETAEPVSLSHVRGVLGGANFVLWLG</sequence>
<name>A0A556U3V5_BAGYA</name>
<dbReference type="EMBL" id="VCAZ01000045">
    <property type="protein sequence ID" value="TSM44133.1"/>
    <property type="molecule type" value="Genomic_DNA"/>
</dbReference>
<evidence type="ECO:0000313" key="2">
    <source>
        <dbReference type="EMBL" id="TSM44133.1"/>
    </source>
</evidence>
<proteinExistence type="predicted"/>
<dbReference type="Proteomes" id="UP000319801">
    <property type="component" value="Unassembled WGS sequence"/>
</dbReference>
<reference evidence="2 3" key="1">
    <citation type="journal article" date="2019" name="Genome Biol. Evol.">
        <title>Whole-Genome Sequencing of the Giant Devil Catfish, Bagarius yarrelli.</title>
        <authorList>
            <person name="Jiang W."/>
            <person name="Lv Y."/>
            <person name="Cheng L."/>
            <person name="Yang K."/>
            <person name="Chao B."/>
            <person name="Wang X."/>
            <person name="Li Y."/>
            <person name="Pan X."/>
            <person name="You X."/>
            <person name="Zhang Y."/>
            <person name="Yang J."/>
            <person name="Li J."/>
            <person name="Zhang X."/>
            <person name="Liu S."/>
            <person name="Sun C."/>
            <person name="Yang J."/>
            <person name="Shi Q."/>
        </authorList>
    </citation>
    <scope>NUCLEOTIDE SEQUENCE [LARGE SCALE GENOMIC DNA]</scope>
    <source>
        <strain evidence="2">JWS20170419001</strain>
        <tissue evidence="2">Muscle</tissue>
    </source>
</reference>
<gene>
    <name evidence="2" type="ORF">Baya_7659</name>
</gene>
<organism evidence="2 3">
    <name type="scientific">Bagarius yarrelli</name>
    <name type="common">Goonch</name>
    <name type="synonym">Bagrus yarrelli</name>
    <dbReference type="NCBI Taxonomy" id="175774"/>
    <lineage>
        <taxon>Eukaryota</taxon>
        <taxon>Metazoa</taxon>
        <taxon>Chordata</taxon>
        <taxon>Craniata</taxon>
        <taxon>Vertebrata</taxon>
        <taxon>Euteleostomi</taxon>
        <taxon>Actinopterygii</taxon>
        <taxon>Neopterygii</taxon>
        <taxon>Teleostei</taxon>
        <taxon>Ostariophysi</taxon>
        <taxon>Siluriformes</taxon>
        <taxon>Sisoridae</taxon>
        <taxon>Sisorinae</taxon>
        <taxon>Bagarius</taxon>
    </lineage>
</organism>
<evidence type="ECO:0000256" key="1">
    <source>
        <dbReference type="SAM" id="MobiDB-lite"/>
    </source>
</evidence>
<dbReference type="AlphaFoldDB" id="A0A556U3V5"/>
<evidence type="ECO:0000313" key="3">
    <source>
        <dbReference type="Proteomes" id="UP000319801"/>
    </source>
</evidence>
<protein>
    <submittedName>
        <fullName evidence="2">Uncharacterized protein</fullName>
    </submittedName>
</protein>
<feature type="region of interest" description="Disordered" evidence="1">
    <location>
        <begin position="45"/>
        <end position="78"/>
    </location>
</feature>
<accession>A0A556U3V5</accession>
<keyword evidence="3" id="KW-1185">Reference proteome</keyword>